<feature type="zinc finger region" description="C3H1-type" evidence="4">
    <location>
        <begin position="171"/>
        <end position="199"/>
    </location>
</feature>
<dbReference type="PANTHER" id="PTHR12930">
    <property type="entry name" value="ZINC FINGER PROTEIN 183"/>
    <property type="match status" value="1"/>
</dbReference>
<keyword evidence="1 4" id="KW-0479">Metal-binding</keyword>
<evidence type="ECO:0000256" key="4">
    <source>
        <dbReference type="PROSITE-ProRule" id="PRU00723"/>
    </source>
</evidence>
<dbReference type="SMART" id="SM00356">
    <property type="entry name" value="ZnF_C3H1"/>
    <property type="match status" value="1"/>
</dbReference>
<reference evidence="8 9" key="1">
    <citation type="journal article" date="2020" name="G3 (Bethesda)">
        <title>Improved Reference Genome for Cyclotella cryptica CCMP332, a Model for Cell Wall Morphogenesis, Salinity Adaptation, and Lipid Production in Diatoms (Bacillariophyta).</title>
        <authorList>
            <person name="Roberts W.R."/>
            <person name="Downey K.M."/>
            <person name="Ruck E.C."/>
            <person name="Traller J.C."/>
            <person name="Alverson A.J."/>
        </authorList>
    </citation>
    <scope>NUCLEOTIDE SEQUENCE [LARGE SCALE GENOMIC DNA]</scope>
    <source>
        <strain evidence="8 9">CCMP332</strain>
    </source>
</reference>
<sequence>MFRKPKKKPAALRSGNTNGSNVLDSGHENVTVSASASFPNAKKRRRSRGDSSSEEEGNREDTHDLLEQIRQERDSVKSTKKQPINTSSTIAAFKPNSFMQQYKSSNDQLTAKEMATRTAEHHPIEKMPYDDAAPSSINASLPSLQSNQPRNKFLAGPLKAPTFVRTTARFDYQPDICKDYKETGFCGFGDTCIYLHDRGDTKSGWEMEREYEEKKKKDEERREKEVEKFMNEMNGGDSARSKEDQDGFASYDIDKECSIDDGIPFACHICRGPFQNPIVTTCNHYFCESCISSRIKESGMGCPVCQKATHGVLNFPQKLVAKKRRLVGRDGSWEEFLDKSRVS</sequence>
<feature type="compositionally biased region" description="Basic and acidic residues" evidence="5">
    <location>
        <begin position="59"/>
        <end position="77"/>
    </location>
</feature>
<feature type="domain" description="C3H1-type" evidence="7">
    <location>
        <begin position="171"/>
        <end position="199"/>
    </location>
</feature>
<evidence type="ECO:0000256" key="2">
    <source>
        <dbReference type="ARBA" id="ARBA00022771"/>
    </source>
</evidence>
<evidence type="ECO:0000256" key="3">
    <source>
        <dbReference type="ARBA" id="ARBA00022833"/>
    </source>
</evidence>
<dbReference type="PROSITE" id="PS50103">
    <property type="entry name" value="ZF_C3H1"/>
    <property type="match status" value="1"/>
</dbReference>
<dbReference type="Gene3D" id="3.30.40.10">
    <property type="entry name" value="Zinc/RING finger domain, C3HC4 (zinc finger)"/>
    <property type="match status" value="1"/>
</dbReference>
<proteinExistence type="predicted"/>
<feature type="compositionally biased region" description="Polar residues" evidence="5">
    <location>
        <begin position="81"/>
        <end position="90"/>
    </location>
</feature>
<dbReference type="SMART" id="SM00184">
    <property type="entry name" value="RING"/>
    <property type="match status" value="1"/>
</dbReference>
<feature type="region of interest" description="Disordered" evidence="5">
    <location>
        <begin position="1"/>
        <end position="92"/>
    </location>
</feature>
<keyword evidence="3 4" id="KW-0862">Zinc</keyword>
<gene>
    <name evidence="8" type="ORF">HJC23_005233</name>
</gene>
<evidence type="ECO:0000256" key="5">
    <source>
        <dbReference type="SAM" id="MobiDB-lite"/>
    </source>
</evidence>
<dbReference type="InterPro" id="IPR017907">
    <property type="entry name" value="Znf_RING_CS"/>
</dbReference>
<dbReference type="AlphaFoldDB" id="A0ABD3NVC5"/>
<dbReference type="SUPFAM" id="SSF90229">
    <property type="entry name" value="CCCH zinc finger"/>
    <property type="match status" value="1"/>
</dbReference>
<dbReference type="SUPFAM" id="SSF57850">
    <property type="entry name" value="RING/U-box"/>
    <property type="match status" value="1"/>
</dbReference>
<dbReference type="InterPro" id="IPR013083">
    <property type="entry name" value="Znf_RING/FYVE/PHD"/>
</dbReference>
<dbReference type="Pfam" id="PF00097">
    <property type="entry name" value="zf-C3HC4"/>
    <property type="match status" value="1"/>
</dbReference>
<feature type="compositionally biased region" description="Polar residues" evidence="5">
    <location>
        <begin position="14"/>
        <end position="38"/>
    </location>
</feature>
<evidence type="ECO:0008006" key="10">
    <source>
        <dbReference type="Google" id="ProtNLM"/>
    </source>
</evidence>
<dbReference type="EMBL" id="JABMIG020000391">
    <property type="protein sequence ID" value="KAL3779373.1"/>
    <property type="molecule type" value="Genomic_DNA"/>
</dbReference>
<evidence type="ECO:0000313" key="9">
    <source>
        <dbReference type="Proteomes" id="UP001516023"/>
    </source>
</evidence>
<dbReference type="Gene3D" id="4.10.1000.10">
    <property type="entry name" value="Zinc finger, CCCH-type"/>
    <property type="match status" value="1"/>
</dbReference>
<dbReference type="InterPro" id="IPR001841">
    <property type="entry name" value="Znf_RING"/>
</dbReference>
<keyword evidence="2 4" id="KW-0863">Zinc-finger</keyword>
<protein>
    <recommendedName>
        <fullName evidence="10">RING-type E3 ubiquitin transferase</fullName>
    </recommendedName>
</protein>
<dbReference type="Proteomes" id="UP001516023">
    <property type="component" value="Unassembled WGS sequence"/>
</dbReference>
<organism evidence="8 9">
    <name type="scientific">Cyclotella cryptica</name>
    <dbReference type="NCBI Taxonomy" id="29204"/>
    <lineage>
        <taxon>Eukaryota</taxon>
        <taxon>Sar</taxon>
        <taxon>Stramenopiles</taxon>
        <taxon>Ochrophyta</taxon>
        <taxon>Bacillariophyta</taxon>
        <taxon>Coscinodiscophyceae</taxon>
        <taxon>Thalassiosirophycidae</taxon>
        <taxon>Stephanodiscales</taxon>
        <taxon>Stephanodiscaceae</taxon>
        <taxon>Cyclotella</taxon>
    </lineage>
</organism>
<comment type="caution">
    <text evidence="8">The sequence shown here is derived from an EMBL/GenBank/DDBJ whole genome shotgun (WGS) entry which is preliminary data.</text>
</comment>
<accession>A0ABD3NVC5</accession>
<dbReference type="GO" id="GO:0008270">
    <property type="term" value="F:zinc ion binding"/>
    <property type="evidence" value="ECO:0007669"/>
    <property type="project" value="UniProtKB-KW"/>
</dbReference>
<dbReference type="InterPro" id="IPR018957">
    <property type="entry name" value="Znf_C3HC4_RING-type"/>
</dbReference>
<dbReference type="PROSITE" id="PS00518">
    <property type="entry name" value="ZF_RING_1"/>
    <property type="match status" value="1"/>
</dbReference>
<dbReference type="Pfam" id="PF00642">
    <property type="entry name" value="zf-CCCH"/>
    <property type="match status" value="1"/>
</dbReference>
<dbReference type="InterPro" id="IPR036855">
    <property type="entry name" value="Znf_CCCH_sf"/>
</dbReference>
<evidence type="ECO:0000313" key="8">
    <source>
        <dbReference type="EMBL" id="KAL3779373.1"/>
    </source>
</evidence>
<evidence type="ECO:0000259" key="7">
    <source>
        <dbReference type="PROSITE" id="PS50103"/>
    </source>
</evidence>
<dbReference type="PROSITE" id="PS50089">
    <property type="entry name" value="ZF_RING_2"/>
    <property type="match status" value="1"/>
</dbReference>
<feature type="domain" description="RING-type" evidence="6">
    <location>
        <begin position="267"/>
        <end position="306"/>
    </location>
</feature>
<evidence type="ECO:0000259" key="6">
    <source>
        <dbReference type="PROSITE" id="PS50089"/>
    </source>
</evidence>
<dbReference type="InterPro" id="IPR039971">
    <property type="entry name" value="CWC24-like"/>
</dbReference>
<dbReference type="InterPro" id="IPR000571">
    <property type="entry name" value="Znf_CCCH"/>
</dbReference>
<dbReference type="CDD" id="cd16539">
    <property type="entry name" value="RING-HC_RNF113A_B"/>
    <property type="match status" value="1"/>
</dbReference>
<name>A0ABD3NVC5_9STRA</name>
<feature type="compositionally biased region" description="Basic residues" evidence="5">
    <location>
        <begin position="1"/>
        <end position="10"/>
    </location>
</feature>
<keyword evidence="9" id="KW-1185">Reference proteome</keyword>
<evidence type="ECO:0000256" key="1">
    <source>
        <dbReference type="ARBA" id="ARBA00022723"/>
    </source>
</evidence>
<dbReference type="PANTHER" id="PTHR12930:SF0">
    <property type="entry name" value="RING FINGER PROTEIN 113B"/>
    <property type="match status" value="1"/>
</dbReference>